<sequence length="340" mass="39478">MKNILKQISQNRYFLLFVLLFAYIQSIHVRIAIRGTLDKYIFTPEAAVATFISSCILFFVIDFFIKSWQKSSTFSLREILKIFSSSLVVYLLVMKAISFLISFTFGTIEKNFNRETLIFTTFSDLIDGFIYGSFFLAYRYYKKNVVYQKKLVLYEQALSDSKINQLKTQLNPHFLFNNLNVLDQLIEEDKYKASDFLNEFAEIYRYVLDVSDKKLVSMKEELAFVEKYFSLIEYKYGSAYTLQIDHDDIAGNIVPLSLQLLLENAVQHNLGSQSNPVIIKIHVRKNITVTNNTIPKRSIKTTSGRALNNLKEQYSVFTDQKLDIIKTETDFTAIIPIIPE</sequence>
<keyword evidence="5" id="KW-1185">Reference proteome</keyword>
<dbReference type="Proteomes" id="UP000184069">
    <property type="component" value="Unassembled WGS sequence"/>
</dbReference>
<organism evidence="4 6">
    <name type="scientific">Chryseobacterium contaminans</name>
    <dbReference type="NCBI Taxonomy" id="1423959"/>
    <lineage>
        <taxon>Bacteria</taxon>
        <taxon>Pseudomonadati</taxon>
        <taxon>Bacteroidota</taxon>
        <taxon>Flavobacteriia</taxon>
        <taxon>Flavobacteriales</taxon>
        <taxon>Weeksellaceae</taxon>
        <taxon>Chryseobacterium group</taxon>
        <taxon>Chryseobacterium</taxon>
    </lineage>
</organism>
<feature type="transmembrane region" description="Helical" evidence="1">
    <location>
        <begin position="86"/>
        <end position="105"/>
    </location>
</feature>
<keyword evidence="1" id="KW-0472">Membrane</keyword>
<dbReference type="Pfam" id="PF06580">
    <property type="entry name" value="His_kinase"/>
    <property type="match status" value="1"/>
</dbReference>
<evidence type="ECO:0000313" key="3">
    <source>
        <dbReference type="EMBL" id="OCA80216.1"/>
    </source>
</evidence>
<dbReference type="AlphaFoldDB" id="A0A1M6XLW6"/>
<evidence type="ECO:0000313" key="5">
    <source>
        <dbReference type="Proteomes" id="UP000093508"/>
    </source>
</evidence>
<keyword evidence="1" id="KW-0812">Transmembrane</keyword>
<feature type="domain" description="Signal transduction histidine kinase internal region" evidence="2">
    <location>
        <begin position="162"/>
        <end position="238"/>
    </location>
</feature>
<feature type="transmembrane region" description="Helical" evidence="1">
    <location>
        <begin position="12"/>
        <end position="33"/>
    </location>
</feature>
<dbReference type="PANTHER" id="PTHR34220">
    <property type="entry name" value="SENSOR HISTIDINE KINASE YPDA"/>
    <property type="match status" value="1"/>
</dbReference>
<dbReference type="EMBL" id="MAYF01000020">
    <property type="protein sequence ID" value="OCA80216.1"/>
    <property type="molecule type" value="Genomic_DNA"/>
</dbReference>
<dbReference type="GO" id="GO:0000155">
    <property type="term" value="F:phosphorelay sensor kinase activity"/>
    <property type="evidence" value="ECO:0007669"/>
    <property type="project" value="InterPro"/>
</dbReference>
<reference evidence="3 5" key="1">
    <citation type="submission" date="2016-07" db="EMBL/GenBank/DDBJ databases">
        <authorList>
            <person name="Jeong J.-J."/>
            <person name="Kim D.W."/>
            <person name="Sang M.K."/>
            <person name="Choi I.-G."/>
            <person name="Kim K.D."/>
        </authorList>
    </citation>
    <scope>NUCLEOTIDE SEQUENCE [LARGE SCALE GENOMIC DNA]</scope>
    <source>
        <strain evidence="3 5">C-26</strain>
    </source>
</reference>
<reference evidence="4 6" key="2">
    <citation type="submission" date="2016-11" db="EMBL/GenBank/DDBJ databases">
        <authorList>
            <person name="Jaros S."/>
            <person name="Januszkiewicz K."/>
            <person name="Wedrychowicz H."/>
        </authorList>
    </citation>
    <scope>NUCLEOTIDE SEQUENCE [LARGE SCALE GENOMIC DNA]</scope>
    <source>
        <strain evidence="4 6">DSM 27621</strain>
    </source>
</reference>
<name>A0A1M6XLW6_9FLAO</name>
<evidence type="ECO:0000259" key="2">
    <source>
        <dbReference type="Pfam" id="PF06580"/>
    </source>
</evidence>
<proteinExistence type="predicted"/>
<dbReference type="OrthoDB" id="9809908at2"/>
<dbReference type="InterPro" id="IPR050640">
    <property type="entry name" value="Bact_2-comp_sensor_kinase"/>
</dbReference>
<evidence type="ECO:0000256" key="1">
    <source>
        <dbReference type="SAM" id="Phobius"/>
    </source>
</evidence>
<accession>A0A1M6XLW6</accession>
<feature type="transmembrane region" description="Helical" evidence="1">
    <location>
        <begin position="45"/>
        <end position="65"/>
    </location>
</feature>
<gene>
    <name evidence="3" type="ORF">BBH99_16390</name>
    <name evidence="4" type="ORF">SAMN05444407_102122</name>
</gene>
<dbReference type="Proteomes" id="UP000093508">
    <property type="component" value="Unassembled WGS sequence"/>
</dbReference>
<dbReference type="GO" id="GO:0016020">
    <property type="term" value="C:membrane"/>
    <property type="evidence" value="ECO:0007669"/>
    <property type="project" value="InterPro"/>
</dbReference>
<evidence type="ECO:0000313" key="6">
    <source>
        <dbReference type="Proteomes" id="UP000184069"/>
    </source>
</evidence>
<dbReference type="EMBL" id="FRBM01000002">
    <property type="protein sequence ID" value="SHL06893.1"/>
    <property type="molecule type" value="Genomic_DNA"/>
</dbReference>
<dbReference type="InterPro" id="IPR010559">
    <property type="entry name" value="Sig_transdc_His_kin_internal"/>
</dbReference>
<feature type="transmembrane region" description="Helical" evidence="1">
    <location>
        <begin position="117"/>
        <end position="141"/>
    </location>
</feature>
<keyword evidence="1" id="KW-1133">Transmembrane helix</keyword>
<protein>
    <recommendedName>
        <fullName evidence="2">Signal transduction histidine kinase internal region domain-containing protein</fullName>
    </recommendedName>
</protein>
<dbReference type="STRING" id="1423959.SAMN05444407_102122"/>
<evidence type="ECO:0000313" key="4">
    <source>
        <dbReference type="EMBL" id="SHL06893.1"/>
    </source>
</evidence>
<dbReference type="RefSeq" id="WP_066691428.1">
    <property type="nucleotide sequence ID" value="NZ_FRBM01000002.1"/>
</dbReference>
<dbReference type="PANTHER" id="PTHR34220:SF7">
    <property type="entry name" value="SENSOR HISTIDINE KINASE YPDA"/>
    <property type="match status" value="1"/>
</dbReference>